<dbReference type="AlphaFoldDB" id="A0A0B5EKT9"/>
<protein>
    <recommendedName>
        <fullName evidence="2">Histidine kinase/HSP90-like ATPase domain-containing protein</fullName>
    </recommendedName>
</protein>
<dbReference type="InterPro" id="IPR036890">
    <property type="entry name" value="HATPase_C_sf"/>
</dbReference>
<organism evidence="3 4">
    <name type="scientific">Streptomyces albus (strain ATCC 21838 / DSM 41398 / FERM P-419 / JCM 4703 / NBRC 107858)</name>
    <dbReference type="NCBI Taxonomy" id="1081613"/>
    <lineage>
        <taxon>Bacteria</taxon>
        <taxon>Bacillati</taxon>
        <taxon>Actinomycetota</taxon>
        <taxon>Actinomycetes</taxon>
        <taxon>Kitasatosporales</taxon>
        <taxon>Streptomycetaceae</taxon>
        <taxon>Streptomyces</taxon>
    </lineage>
</organism>
<dbReference type="Pfam" id="PF13581">
    <property type="entry name" value="HATPase_c_2"/>
    <property type="match status" value="1"/>
</dbReference>
<dbReference type="GO" id="GO:0004674">
    <property type="term" value="F:protein serine/threonine kinase activity"/>
    <property type="evidence" value="ECO:0007669"/>
    <property type="project" value="UniProtKB-KW"/>
</dbReference>
<dbReference type="KEGG" id="sals:SLNWT_2537"/>
<feature type="domain" description="Histidine kinase/HSP90-like ATPase" evidence="2">
    <location>
        <begin position="24"/>
        <end position="136"/>
    </location>
</feature>
<dbReference type="CDD" id="cd16936">
    <property type="entry name" value="HATPase_RsbW-like"/>
    <property type="match status" value="1"/>
</dbReference>
<gene>
    <name evidence="3" type="ORF">SLNWT_2537</name>
</gene>
<dbReference type="PANTHER" id="PTHR35526:SF3">
    <property type="entry name" value="ANTI-SIGMA-F FACTOR RSBW"/>
    <property type="match status" value="1"/>
</dbReference>
<keyword evidence="4" id="KW-1185">Reference proteome</keyword>
<dbReference type="EMBL" id="CP010519">
    <property type="protein sequence ID" value="AJE82913.1"/>
    <property type="molecule type" value="Genomic_DNA"/>
</dbReference>
<dbReference type="Gene3D" id="3.30.565.10">
    <property type="entry name" value="Histidine kinase-like ATPase, C-terminal domain"/>
    <property type="match status" value="1"/>
</dbReference>
<proteinExistence type="predicted"/>
<keyword evidence="1" id="KW-0723">Serine/threonine-protein kinase</keyword>
<evidence type="ECO:0000259" key="2">
    <source>
        <dbReference type="Pfam" id="PF13581"/>
    </source>
</evidence>
<keyword evidence="1" id="KW-0808">Transferase</keyword>
<dbReference type="InterPro" id="IPR003594">
    <property type="entry name" value="HATPase_dom"/>
</dbReference>
<evidence type="ECO:0000313" key="4">
    <source>
        <dbReference type="Proteomes" id="UP000031523"/>
    </source>
</evidence>
<sequence length="146" mass="15711">MPESAVPAATPAAVKAVTHQYPRRRRNVARARDALRHQLALWQVDGEVADTAVLLLSELATNALCAKTRPGHEILVRFELNGTELRLEVSDASDEKPTMREAGPEDESGRGLALVTALADSWGVAPRLGVGKTVWARLLVKKAATA</sequence>
<dbReference type="Proteomes" id="UP000031523">
    <property type="component" value="Chromosome"/>
</dbReference>
<accession>A0A0B5EKT9</accession>
<reference evidence="3 4" key="1">
    <citation type="submission" date="2015-01" db="EMBL/GenBank/DDBJ databases">
        <title>Enhanced salinomycin production by adjusting the supply of polyketide extender units in Streptomyce albus DSM 41398.</title>
        <authorList>
            <person name="Lu C."/>
        </authorList>
    </citation>
    <scope>NUCLEOTIDE SEQUENCE [LARGE SCALE GENOMIC DNA]</scope>
    <source>
        <strain evidence="4">ATCC 21838 / DSM 41398 / FERM P-419 / JCM 4703 / NBRC 107858</strain>
    </source>
</reference>
<name>A0A0B5EKT9_STRA4</name>
<evidence type="ECO:0000313" key="3">
    <source>
        <dbReference type="EMBL" id="AJE82913.1"/>
    </source>
</evidence>
<dbReference type="PANTHER" id="PTHR35526">
    <property type="entry name" value="ANTI-SIGMA-F FACTOR RSBW-RELATED"/>
    <property type="match status" value="1"/>
</dbReference>
<keyword evidence="1" id="KW-0418">Kinase</keyword>
<evidence type="ECO:0000256" key="1">
    <source>
        <dbReference type="ARBA" id="ARBA00022527"/>
    </source>
</evidence>
<dbReference type="InterPro" id="IPR050267">
    <property type="entry name" value="Anti-sigma-factor_SerPK"/>
</dbReference>
<dbReference type="SUPFAM" id="SSF55874">
    <property type="entry name" value="ATPase domain of HSP90 chaperone/DNA topoisomerase II/histidine kinase"/>
    <property type="match status" value="1"/>
</dbReference>